<gene>
    <name evidence="1" type="ORF">SAMN04488007_0196</name>
</gene>
<name>A0A1M6IYL4_9FLAO</name>
<keyword evidence="2" id="KW-1185">Reference proteome</keyword>
<proteinExistence type="predicted"/>
<dbReference type="OrthoDB" id="1433274at2"/>
<evidence type="ECO:0008006" key="3">
    <source>
        <dbReference type="Google" id="ProtNLM"/>
    </source>
</evidence>
<reference evidence="2" key="1">
    <citation type="submission" date="2016-11" db="EMBL/GenBank/DDBJ databases">
        <authorList>
            <person name="Varghese N."/>
            <person name="Submissions S."/>
        </authorList>
    </citation>
    <scope>NUCLEOTIDE SEQUENCE [LARGE SCALE GENOMIC DNA]</scope>
    <source>
        <strain evidence="2">DSM 16478</strain>
    </source>
</reference>
<dbReference type="RefSeq" id="WP_073240503.1">
    <property type="nucleotide sequence ID" value="NZ_FQZX01000001.1"/>
</dbReference>
<evidence type="ECO:0000313" key="1">
    <source>
        <dbReference type="EMBL" id="SHJ39544.1"/>
    </source>
</evidence>
<evidence type="ECO:0000313" key="2">
    <source>
        <dbReference type="Proteomes" id="UP000184314"/>
    </source>
</evidence>
<dbReference type="EMBL" id="FQZX01000001">
    <property type="protein sequence ID" value="SHJ39544.1"/>
    <property type="molecule type" value="Genomic_DNA"/>
</dbReference>
<dbReference type="STRING" id="228958.SAMN04488007_0196"/>
<dbReference type="PROSITE" id="PS51257">
    <property type="entry name" value="PROKAR_LIPOPROTEIN"/>
    <property type="match status" value="1"/>
</dbReference>
<sequence length="246" mass="29073">MNKPTLILLLILTVFGCKKNVERKNIANELRGNTFDMFSIEEKDTLTIAFKDSTYAVFEYNDRELPWRIATFDNNDILVFNNRLIAIKQIADNSFEGLFISEKDYEIKIEKRKVKWSKELLNGTWIEEQHHALFFNDSTEKPPLPPAPPGVSIENFQYPPLYIIDKDSISTKYFYQESKSKIEINNTAEFIRMNLRGEFNKVEEQWVIKNLTDSIMIIDRTLERENEKFSFLKTKEKNIKLIKINR</sequence>
<organism evidence="1 2">
    <name type="scientific">Maribacter aquivivus</name>
    <dbReference type="NCBI Taxonomy" id="228958"/>
    <lineage>
        <taxon>Bacteria</taxon>
        <taxon>Pseudomonadati</taxon>
        <taxon>Bacteroidota</taxon>
        <taxon>Flavobacteriia</taxon>
        <taxon>Flavobacteriales</taxon>
        <taxon>Flavobacteriaceae</taxon>
        <taxon>Maribacter</taxon>
    </lineage>
</organism>
<protein>
    <recommendedName>
        <fullName evidence="3">Lipoprotein</fullName>
    </recommendedName>
</protein>
<dbReference type="Proteomes" id="UP000184314">
    <property type="component" value="Unassembled WGS sequence"/>
</dbReference>
<dbReference type="AlphaFoldDB" id="A0A1M6IYL4"/>
<accession>A0A1M6IYL4</accession>